<dbReference type="PANTHER" id="PTHR45913:SF19">
    <property type="entry name" value="LOW QUALITY PROTEIN: ZINC FINGER BED DOMAIN-CONTAINING PROTEIN 5-LIKE"/>
    <property type="match status" value="1"/>
</dbReference>
<accession>A0A8X6VQU5</accession>
<evidence type="ECO:0000313" key="2">
    <source>
        <dbReference type="Proteomes" id="UP000887159"/>
    </source>
</evidence>
<evidence type="ECO:0000313" key="1">
    <source>
        <dbReference type="EMBL" id="GFY18383.1"/>
    </source>
</evidence>
<organism evidence="1 2">
    <name type="scientific">Trichonephila clavipes</name>
    <name type="common">Golden silk orbweaver</name>
    <name type="synonym">Nephila clavipes</name>
    <dbReference type="NCBI Taxonomy" id="2585209"/>
    <lineage>
        <taxon>Eukaryota</taxon>
        <taxon>Metazoa</taxon>
        <taxon>Ecdysozoa</taxon>
        <taxon>Arthropoda</taxon>
        <taxon>Chelicerata</taxon>
        <taxon>Arachnida</taxon>
        <taxon>Araneae</taxon>
        <taxon>Araneomorphae</taxon>
        <taxon>Entelegynae</taxon>
        <taxon>Araneoidea</taxon>
        <taxon>Nephilidae</taxon>
        <taxon>Trichonephila</taxon>
    </lineage>
</organism>
<protein>
    <submittedName>
        <fullName evidence="1">Zinc finger BED domain-containing protein 5</fullName>
    </submittedName>
</protein>
<name>A0A8X6VQU5_TRICX</name>
<reference evidence="1" key="1">
    <citation type="submission" date="2020-08" db="EMBL/GenBank/DDBJ databases">
        <title>Multicomponent nature underlies the extraordinary mechanical properties of spider dragline silk.</title>
        <authorList>
            <person name="Kono N."/>
            <person name="Nakamura H."/>
            <person name="Mori M."/>
            <person name="Yoshida Y."/>
            <person name="Ohtoshi R."/>
            <person name="Malay A.D."/>
            <person name="Moran D.A.P."/>
            <person name="Tomita M."/>
            <person name="Numata K."/>
            <person name="Arakawa K."/>
        </authorList>
    </citation>
    <scope>NUCLEOTIDE SEQUENCE</scope>
</reference>
<dbReference type="EMBL" id="BMAU01021349">
    <property type="protein sequence ID" value="GFY18383.1"/>
    <property type="molecule type" value="Genomic_DNA"/>
</dbReference>
<dbReference type="PANTHER" id="PTHR45913">
    <property type="entry name" value="EPM2A-INTERACTING PROTEIN 1"/>
    <property type="match status" value="1"/>
</dbReference>
<sequence length="264" mass="30384">MSPVDHVWDHVRLARDTRLAASKDELFLLMQAIWNSLPQADIQNLLDSMPPSRKKPHTIAEELILPAAIEIVETMFGDNFAKELQSIPLSNDTVSRQIDDIAEDVEQQLFGKLRDKLFSIQLDEATDSNKDAHFIAYVRFWDASYGWVRDPFQNTPEGLSTTEEEIFIDFTSSGEIKRQFCNKTHFQFWAEVDDEFSELKTKAFRILLPFSTSYLCETGFSAVVDLKTKYRSQLNIEKELRVSISNIKPSFENLCSARQAHESH</sequence>
<gene>
    <name evidence="1" type="primary">ZBED5</name>
    <name evidence="1" type="ORF">TNCV_2396121</name>
</gene>
<dbReference type="AlphaFoldDB" id="A0A8X6VQU5"/>
<proteinExistence type="predicted"/>
<keyword evidence="2" id="KW-1185">Reference proteome</keyword>
<comment type="caution">
    <text evidence="1">The sequence shown here is derived from an EMBL/GenBank/DDBJ whole genome shotgun (WGS) entry which is preliminary data.</text>
</comment>
<dbReference type="Proteomes" id="UP000887159">
    <property type="component" value="Unassembled WGS sequence"/>
</dbReference>